<evidence type="ECO:0000313" key="1">
    <source>
        <dbReference type="EMBL" id="MBB4680679.1"/>
    </source>
</evidence>
<comment type="caution">
    <text evidence="1">The sequence shown here is derived from an EMBL/GenBank/DDBJ whole genome shotgun (WGS) entry which is preliminary data.</text>
</comment>
<sequence>MRELATTLGATDITVEAHADWTLTSCTVPTDSYPIRLDILADNTIPPERISYLLPAGAANFTGNYFTPRDHNLAQHLRVHGSLVIGVTPREDALPTATDPAAAAMDLTQHSTDLAKVIEAVEALLPLPFEVIGHSGGAATALDYAAKDTSSHLDRVVVLDNVGPFTDPTLIADAKTSLAAFQAALAAGRHALDGTSMVLDLLTKQPQEPTQTPRAEGHPGNFTAGGQLHHHLIRTAHLPLPFRLIYHESNLAGRYTFAPTPAEDTWELHHTPLPRYAESLRAYGSGAVPLAWVRDTAAIWSGETTVHHLDFTKIRAKVLWLNMSNGMGNHPNGANLIRQAGNPHVTYHLIKGYGHHDLTLGTNAHKDIWPLITTP</sequence>
<proteinExistence type="predicted"/>
<dbReference type="SUPFAM" id="SSF53474">
    <property type="entry name" value="alpha/beta-Hydrolases"/>
    <property type="match status" value="1"/>
</dbReference>
<dbReference type="AlphaFoldDB" id="A0A7W7FZ17"/>
<dbReference type="RefSeq" id="WP_185006670.1">
    <property type="nucleotide sequence ID" value="NZ_BAAAUI010000060.1"/>
</dbReference>
<dbReference type="Gene3D" id="3.40.50.1820">
    <property type="entry name" value="alpha/beta hydrolase"/>
    <property type="match status" value="1"/>
</dbReference>
<dbReference type="InterPro" id="IPR029058">
    <property type="entry name" value="AB_hydrolase_fold"/>
</dbReference>
<accession>A0A7W7FZ17</accession>
<protein>
    <submittedName>
        <fullName evidence="1">Pimeloyl-ACP methyl ester carboxylesterase</fullName>
    </submittedName>
</protein>
<organism evidence="1 2">
    <name type="scientific">Crossiella cryophila</name>
    <dbReference type="NCBI Taxonomy" id="43355"/>
    <lineage>
        <taxon>Bacteria</taxon>
        <taxon>Bacillati</taxon>
        <taxon>Actinomycetota</taxon>
        <taxon>Actinomycetes</taxon>
        <taxon>Pseudonocardiales</taxon>
        <taxon>Pseudonocardiaceae</taxon>
        <taxon>Crossiella</taxon>
    </lineage>
</organism>
<dbReference type="Proteomes" id="UP000533598">
    <property type="component" value="Unassembled WGS sequence"/>
</dbReference>
<gene>
    <name evidence="1" type="ORF">HNR67_006797</name>
</gene>
<reference evidence="1 2" key="1">
    <citation type="submission" date="2020-08" db="EMBL/GenBank/DDBJ databases">
        <title>Sequencing the genomes of 1000 actinobacteria strains.</title>
        <authorList>
            <person name="Klenk H.-P."/>
        </authorList>
    </citation>
    <scope>NUCLEOTIDE SEQUENCE [LARGE SCALE GENOMIC DNA]</scope>
    <source>
        <strain evidence="1 2">DSM 44230</strain>
    </source>
</reference>
<name>A0A7W7FZ17_9PSEU</name>
<dbReference type="EMBL" id="JACHMH010000001">
    <property type="protein sequence ID" value="MBB4680679.1"/>
    <property type="molecule type" value="Genomic_DNA"/>
</dbReference>
<evidence type="ECO:0000313" key="2">
    <source>
        <dbReference type="Proteomes" id="UP000533598"/>
    </source>
</evidence>
<keyword evidence="2" id="KW-1185">Reference proteome</keyword>